<proteinExistence type="predicted"/>
<accession>A0A1I2FK55</accession>
<name>A0A1I2FK55_9ACTN</name>
<dbReference type="Proteomes" id="UP000181942">
    <property type="component" value="Unassembled WGS sequence"/>
</dbReference>
<reference evidence="1 2" key="1">
    <citation type="submission" date="2016-10" db="EMBL/GenBank/DDBJ databases">
        <authorList>
            <person name="de Groot N.N."/>
        </authorList>
    </citation>
    <scope>NUCLEOTIDE SEQUENCE [LARGE SCALE GENOMIC DNA]</scope>
    <source>
        <strain evidence="1 2">OK461</strain>
    </source>
</reference>
<evidence type="ECO:0000313" key="2">
    <source>
        <dbReference type="Proteomes" id="UP000181942"/>
    </source>
</evidence>
<gene>
    <name evidence="1" type="ORF">SAMN02787118_103485</name>
</gene>
<sequence length="187" mass="20096">MGPLRSAHDVLPSCGLPAALPAGLPAGRAVPDGSPVVWRSDKPPSAPLARWTRCQRRQGGTGLLPILCYADDDRPRPLDLAEIAAVDLEAELEQSRRAYRRDQLARLAAPSEPLELPEDIAPFVEPWEDDPGAPFDHWPGLAPATLASCGVSAEPGCLRALDCCGLGRGTSRQRRRALSRPSSGKRR</sequence>
<dbReference type="AlphaFoldDB" id="A0A1I2FK55"/>
<evidence type="ECO:0000313" key="1">
    <source>
        <dbReference type="EMBL" id="SFF05000.1"/>
    </source>
</evidence>
<dbReference type="EMBL" id="FONR01000003">
    <property type="protein sequence ID" value="SFF05000.1"/>
    <property type="molecule type" value="Genomic_DNA"/>
</dbReference>
<protein>
    <submittedName>
        <fullName evidence="1">Uncharacterized protein</fullName>
    </submittedName>
</protein>
<organism evidence="1 2">
    <name type="scientific">Streptomyces mirabilis</name>
    <dbReference type="NCBI Taxonomy" id="68239"/>
    <lineage>
        <taxon>Bacteria</taxon>
        <taxon>Bacillati</taxon>
        <taxon>Actinomycetota</taxon>
        <taxon>Actinomycetes</taxon>
        <taxon>Kitasatosporales</taxon>
        <taxon>Streptomycetaceae</taxon>
        <taxon>Streptomyces</taxon>
    </lineage>
</organism>